<accession>A0A6C0F4E3</accession>
<protein>
    <recommendedName>
        <fullName evidence="1">SET domain-containing protein</fullName>
    </recommendedName>
</protein>
<organism evidence="2">
    <name type="scientific">viral metagenome</name>
    <dbReference type="NCBI Taxonomy" id="1070528"/>
    <lineage>
        <taxon>unclassified sequences</taxon>
        <taxon>metagenomes</taxon>
        <taxon>organismal metagenomes</taxon>
    </lineage>
</organism>
<dbReference type="Pfam" id="PF00856">
    <property type="entry name" value="SET"/>
    <property type="match status" value="1"/>
</dbReference>
<dbReference type="PROSITE" id="PS50280">
    <property type="entry name" value="SET"/>
    <property type="match status" value="1"/>
</dbReference>
<name>A0A6C0F4E3_9ZZZZ</name>
<dbReference type="EMBL" id="MN738745">
    <property type="protein sequence ID" value="QHT36546.1"/>
    <property type="molecule type" value="Genomic_DNA"/>
</dbReference>
<dbReference type="InterPro" id="IPR046341">
    <property type="entry name" value="SET_dom_sf"/>
</dbReference>
<proteinExistence type="predicted"/>
<dbReference type="SUPFAM" id="SSF82199">
    <property type="entry name" value="SET domain"/>
    <property type="match status" value="1"/>
</dbReference>
<feature type="domain" description="SET" evidence="1">
    <location>
        <begin position="23"/>
        <end position="121"/>
    </location>
</feature>
<evidence type="ECO:0000313" key="2">
    <source>
        <dbReference type="EMBL" id="QHT36546.1"/>
    </source>
</evidence>
<sequence>MISKYLCMFILLVIIIYCLIKKDDIYISKSGVNGLGLFAGRDYKKGSVIIKNLFPHKSEDKILYNIIPKKDFKKYILKEGKYINHCSIQYNSDVTTNDKKIYKLIAIKDIYKGQEITSNYDKVNMSYPFIAKSGKDFNVC</sequence>
<dbReference type="Gene3D" id="2.170.270.10">
    <property type="entry name" value="SET domain"/>
    <property type="match status" value="1"/>
</dbReference>
<dbReference type="CDD" id="cd08161">
    <property type="entry name" value="SET"/>
    <property type="match status" value="1"/>
</dbReference>
<dbReference type="InterPro" id="IPR001214">
    <property type="entry name" value="SET_dom"/>
</dbReference>
<reference evidence="2" key="1">
    <citation type="journal article" date="2020" name="Nature">
        <title>Giant virus diversity and host interactions through global metagenomics.</title>
        <authorList>
            <person name="Schulz F."/>
            <person name="Roux S."/>
            <person name="Paez-Espino D."/>
            <person name="Jungbluth S."/>
            <person name="Walsh D.A."/>
            <person name="Denef V.J."/>
            <person name="McMahon K.D."/>
            <person name="Konstantinidis K.T."/>
            <person name="Eloe-Fadrosh E.A."/>
            <person name="Kyrpides N.C."/>
            <person name="Woyke T."/>
        </authorList>
    </citation>
    <scope>NUCLEOTIDE SEQUENCE</scope>
    <source>
        <strain evidence="2">GVMAG-S-ERX555931-87</strain>
    </source>
</reference>
<dbReference type="AlphaFoldDB" id="A0A6C0F4E3"/>
<evidence type="ECO:0000259" key="1">
    <source>
        <dbReference type="PROSITE" id="PS50280"/>
    </source>
</evidence>